<reference evidence="9 10" key="1">
    <citation type="submission" date="2019-12" db="EMBL/GenBank/DDBJ databases">
        <authorList>
            <person name="Scholz U."/>
            <person name="Mascher M."/>
            <person name="Fiebig A."/>
        </authorList>
    </citation>
    <scope>NUCLEOTIDE SEQUENCE</scope>
</reference>
<evidence type="ECO:0000259" key="8">
    <source>
        <dbReference type="PROSITE" id="PS51384"/>
    </source>
</evidence>
<dbReference type="InterPro" id="IPR017927">
    <property type="entry name" value="FAD-bd_FR_type"/>
</dbReference>
<feature type="transmembrane region" description="Helical" evidence="7">
    <location>
        <begin position="581"/>
        <end position="601"/>
    </location>
</feature>
<dbReference type="InterPro" id="IPR013130">
    <property type="entry name" value="Fe3_Rdtase_TM_dom"/>
</dbReference>
<evidence type="ECO:0000256" key="3">
    <source>
        <dbReference type="ARBA" id="ARBA00022989"/>
    </source>
</evidence>
<dbReference type="Pfam" id="PF08030">
    <property type="entry name" value="NAD_binding_6"/>
    <property type="match status" value="1"/>
</dbReference>
<keyword evidence="5 7" id="KW-0472">Membrane</keyword>
<evidence type="ECO:0000313" key="9">
    <source>
        <dbReference type="EMBL" id="CAA2617466.1"/>
    </source>
</evidence>
<dbReference type="PANTHER" id="PTHR11972">
    <property type="entry name" value="NADPH OXIDASE"/>
    <property type="match status" value="1"/>
</dbReference>
<dbReference type="AlphaFoldDB" id="A0A7I8IH94"/>
<dbReference type="InterPro" id="IPR017938">
    <property type="entry name" value="Riboflavin_synthase-like_b-brl"/>
</dbReference>
<keyword evidence="4" id="KW-0560">Oxidoreductase</keyword>
<dbReference type="EMBL" id="LR743590">
    <property type="protein sequence ID" value="CAA2617466.1"/>
    <property type="molecule type" value="Genomic_DNA"/>
</dbReference>
<evidence type="ECO:0000256" key="1">
    <source>
        <dbReference type="ARBA" id="ARBA00004141"/>
    </source>
</evidence>
<feature type="region of interest" description="Disordered" evidence="6">
    <location>
        <begin position="646"/>
        <end position="669"/>
    </location>
</feature>
<dbReference type="EMBL" id="CACRZD030000003">
    <property type="protein sequence ID" value="CAA6657162.1"/>
    <property type="molecule type" value="Genomic_DNA"/>
</dbReference>
<evidence type="ECO:0000256" key="7">
    <source>
        <dbReference type="SAM" id="Phobius"/>
    </source>
</evidence>
<dbReference type="InterPro" id="IPR013121">
    <property type="entry name" value="Fe_red_NAD-bd_6"/>
</dbReference>
<dbReference type="PROSITE" id="PS51384">
    <property type="entry name" value="FAD_FR"/>
    <property type="match status" value="1"/>
</dbReference>
<feature type="transmembrane region" description="Helical" evidence="7">
    <location>
        <begin position="251"/>
        <end position="273"/>
    </location>
</feature>
<dbReference type="PANTHER" id="PTHR11972:SF41">
    <property type="entry name" value="FERRIC REDUCTION OXIDASE 2"/>
    <property type="match status" value="1"/>
</dbReference>
<dbReference type="InterPro" id="IPR050369">
    <property type="entry name" value="RBOH/FRE"/>
</dbReference>
<feature type="transmembrane region" description="Helical" evidence="7">
    <location>
        <begin position="293"/>
        <end position="322"/>
    </location>
</feature>
<feature type="domain" description="FAD-binding FR-type" evidence="8">
    <location>
        <begin position="330"/>
        <end position="434"/>
    </location>
</feature>
<feature type="transmembrane region" description="Helical" evidence="7">
    <location>
        <begin position="117"/>
        <end position="140"/>
    </location>
</feature>
<keyword evidence="3 7" id="KW-1133">Transmembrane helix</keyword>
<comment type="subcellular location">
    <subcellularLocation>
        <location evidence="1">Membrane</location>
        <topology evidence="1">Multi-pass membrane protein</topology>
    </subcellularLocation>
</comment>
<dbReference type="GO" id="GO:0005886">
    <property type="term" value="C:plasma membrane"/>
    <property type="evidence" value="ECO:0007669"/>
    <property type="project" value="TreeGrafter"/>
</dbReference>
<dbReference type="Gene3D" id="3.40.50.80">
    <property type="entry name" value="Nucleotide-binding domain of ferredoxin-NADP reductase (FNR) module"/>
    <property type="match status" value="1"/>
</dbReference>
<gene>
    <name evidence="9" type="ORF">SI7747_03003632</name>
</gene>
<dbReference type="Proteomes" id="UP001189122">
    <property type="component" value="Unassembled WGS sequence"/>
</dbReference>
<dbReference type="SUPFAM" id="SSF52343">
    <property type="entry name" value="Ferredoxin reductase-like, C-terminal NADP-linked domain"/>
    <property type="match status" value="1"/>
</dbReference>
<proteinExistence type="predicted"/>
<accession>A0A7I8IH94</accession>
<evidence type="ECO:0000256" key="5">
    <source>
        <dbReference type="ARBA" id="ARBA00023136"/>
    </source>
</evidence>
<feature type="transmembrane region" description="Helical" evidence="7">
    <location>
        <begin position="537"/>
        <end position="561"/>
    </location>
</feature>
<evidence type="ECO:0000256" key="4">
    <source>
        <dbReference type="ARBA" id="ARBA00023002"/>
    </source>
</evidence>
<organism evidence="9">
    <name type="scientific">Spirodela intermedia</name>
    <name type="common">Intermediate duckweed</name>
    <dbReference type="NCBI Taxonomy" id="51605"/>
    <lineage>
        <taxon>Eukaryota</taxon>
        <taxon>Viridiplantae</taxon>
        <taxon>Streptophyta</taxon>
        <taxon>Embryophyta</taxon>
        <taxon>Tracheophyta</taxon>
        <taxon>Spermatophyta</taxon>
        <taxon>Magnoliopsida</taxon>
        <taxon>Liliopsida</taxon>
        <taxon>Araceae</taxon>
        <taxon>Lemnoideae</taxon>
        <taxon>Spirodela</taxon>
    </lineage>
</organism>
<dbReference type="InterPro" id="IPR039261">
    <property type="entry name" value="FNR_nucleotide-bd"/>
</dbReference>
<protein>
    <recommendedName>
        <fullName evidence="8">FAD-binding FR-type domain-containing protein</fullName>
    </recommendedName>
</protein>
<dbReference type="SFLD" id="SFLDG01168">
    <property type="entry name" value="Ferric_reductase_subgroup_(FRE"/>
    <property type="match status" value="1"/>
</dbReference>
<keyword evidence="10" id="KW-1185">Reference proteome</keyword>
<feature type="transmembrane region" description="Helical" evidence="7">
    <location>
        <begin position="65"/>
        <end position="85"/>
    </location>
</feature>
<keyword evidence="2 7" id="KW-0812">Transmembrane</keyword>
<evidence type="ECO:0000256" key="6">
    <source>
        <dbReference type="SAM" id="MobiDB-lite"/>
    </source>
</evidence>
<evidence type="ECO:0000313" key="10">
    <source>
        <dbReference type="Proteomes" id="UP001189122"/>
    </source>
</evidence>
<dbReference type="SUPFAM" id="SSF63380">
    <property type="entry name" value="Riboflavin synthase domain-like"/>
    <property type="match status" value="1"/>
</dbReference>
<dbReference type="SFLD" id="SFLDS00052">
    <property type="entry name" value="Ferric_Reductase_Domain"/>
    <property type="match status" value="1"/>
</dbReference>
<feature type="transmembrane region" description="Helical" evidence="7">
    <location>
        <begin position="12"/>
        <end position="36"/>
    </location>
</feature>
<dbReference type="GO" id="GO:0000293">
    <property type="term" value="F:ferric-chelate reductase activity"/>
    <property type="evidence" value="ECO:0007669"/>
    <property type="project" value="TreeGrafter"/>
</dbReference>
<evidence type="ECO:0000256" key="2">
    <source>
        <dbReference type="ARBA" id="ARBA00022692"/>
    </source>
</evidence>
<dbReference type="Pfam" id="PF08022">
    <property type="entry name" value="FAD_binding_8"/>
    <property type="match status" value="1"/>
</dbReference>
<name>A0A7I8IH94_SPIIN</name>
<dbReference type="Pfam" id="PF01794">
    <property type="entry name" value="Ferric_reduct"/>
    <property type="match status" value="1"/>
</dbReference>
<dbReference type="InterPro" id="IPR013112">
    <property type="entry name" value="FAD-bd_8"/>
</dbReference>
<dbReference type="CDD" id="cd06186">
    <property type="entry name" value="NOX_Duox_like_FAD_NADP"/>
    <property type="match status" value="1"/>
</dbReference>
<sequence length="694" mass="77311">MANKVERRSSELSMAGVVRLLAVAIFLGYILAWVIAPTNRYREKWQPKLRADTNSTYFGTQGTNLLIYTFPILFISILGCVYIHLKKGRREDERHALNLTSLCQTYRNQMTGSCERSLGIVSWTELAFLAMFVALLTWYFSVYLSNSFSRITPQSAAKAGEKVWEAKLESAALRLGLLGNLCLAFLFIPVTRTSSILPLAGLTSEGSIKYHIWLGTPSWSSLPFTAYCTLSTGQQKFMAIRRRFHEQMLEWANTGESYVAGELALLCGLVLWATTLQRVRRKMFELFFYSHQLYVFFLFFFLLHVGIGFFCLILPGVYLFMIDRFLRFLQSRGRVRLVSARLLPGDSIELNFAKSPSLEYNPLSNVFVNVPAVSRLQWHPFTVSSNSNLEPDTLSVIIKKEGSWTQKLHQVLASSPPERLEVALEGPYGPVSNSFSRYNSLVLISGGSGITPFISIIREFIFRSATGEGATPKIHLICAFKNSADLTMLDLLLPFRAASPTSPGEGPTGKGDAVRTLWFKPRPTDQPAAAVLGPHSWLLLAAVIASSFVAFLLLIGIMNRYYIYPKDHNTNKVYSYTAKALLNLLIICATIAATAAAAFLWGKQRHAAEGRQVQIANAPTPAGQELESLPQESLVRSTNVQFGARPDLKNPVGAGGEGRRCPGQRPRGMRRDVAKICSSGLTDNLHYESMSFSW</sequence>